<evidence type="ECO:0000256" key="8">
    <source>
        <dbReference type="ARBA" id="ARBA00022723"/>
    </source>
</evidence>
<name>A0ABY6BDN0_9GAMM</name>
<dbReference type="Pfam" id="PF08453">
    <property type="entry name" value="Peptidase_M9_N"/>
    <property type="match status" value="1"/>
</dbReference>
<dbReference type="Pfam" id="PF04151">
    <property type="entry name" value="PPC"/>
    <property type="match status" value="2"/>
</dbReference>
<evidence type="ECO:0000313" key="19">
    <source>
        <dbReference type="Proteomes" id="UP001064632"/>
    </source>
</evidence>
<sequence length="863" mass="93014">MPSSATARSSVASEAACDTAQFSSLSGAGLVTAVKGATSDCINKLFSLKGSTAYYTFREAQMVTIANALRSAASSYDGTNAGNILQLILFMRAGYYVQYYDPATIGAYGTALRDAVRPALDAFAANPKFSLVNDAHGEVLAEFVTLLDSSGENARYLPVIKRLLNSYTTAFSSSYWMKVAVNNCYIVVFRGHYLDNFRTLVQSDSSIVDTLYDFANRQFGLFGTDDDYLAANAGRELARFLQYSGALKTKVQGRVKALADRTTITGTTAPLWVGLGEMVDEFDKSNCSYYNLCDYKNRLSAAVLPVSYTCSATLRIRAQSMNTSELASACTTVGGQETYFHNQLATGRVAVANDNNSALEMVVFDSSRDYRTYAGALYGIDTNNGGMYLEGDPSSTTNQARFIAYEAEWARPAFEIWNLTHEYVHYLDGRFNMYGDFTDGTENKKTVWWIEGMAEYMSYSYRNLTYTGAVEEAAAGTYPLSTVFQNDYSSGQTRVYRWGYLASRFLFEKHRADVTSIVGYFRPGNYAGYTSFMSGIGSRYDAEFRTWLTCVATPTAPGCTTGNQPPVAGFGFTSSGLTVNFTDSSSDPDGSIASRRWEFGDGSTSTATHPSKAYAAPGTYSVKLTVTDNRGATASTTKTVTVTSGGMSTVLQNGVPAGNLSGAQGSERIFTIQVPAGASNLRFETSGGTGDVDLYTRLGSAPTSTTFDCSSRGNANAEVCTVAAPQAGTYYVRLLGYSAYTGASLVASYSVSSLPECTLQRPDELGRNCKRSNIAATLGNYAYFFVNVPAGTAQLRITTSGGSGDADLYYSASSWATTASYTQRSITTTNTESITVNNPPAGYLYISLHAHQAFSGVQVSTSF</sequence>
<protein>
    <recommendedName>
        <fullName evidence="5">microbial collagenase</fullName>
        <ecNumber evidence="5">3.4.24.3</ecNumber>
    </recommendedName>
</protein>
<evidence type="ECO:0000256" key="6">
    <source>
        <dbReference type="ARBA" id="ARBA00022525"/>
    </source>
</evidence>
<evidence type="ECO:0000256" key="13">
    <source>
        <dbReference type="ARBA" id="ARBA00023026"/>
    </source>
</evidence>
<dbReference type="EMBL" id="CP104694">
    <property type="protein sequence ID" value="UXI67220.1"/>
    <property type="molecule type" value="Genomic_DNA"/>
</dbReference>
<keyword evidence="10 18" id="KW-0378">Hydrolase</keyword>
<comment type="subcellular location">
    <subcellularLocation>
        <location evidence="4">Secreted</location>
    </subcellularLocation>
</comment>
<dbReference type="InterPro" id="IPR002169">
    <property type="entry name" value="Peptidase_M9A/M9B"/>
</dbReference>
<evidence type="ECO:0000259" key="17">
    <source>
        <dbReference type="PROSITE" id="PS50093"/>
    </source>
</evidence>
<evidence type="ECO:0000256" key="10">
    <source>
        <dbReference type="ARBA" id="ARBA00022801"/>
    </source>
</evidence>
<proteinExistence type="predicted"/>
<dbReference type="PROSITE" id="PS50093">
    <property type="entry name" value="PKD"/>
    <property type="match status" value="1"/>
</dbReference>
<evidence type="ECO:0000256" key="1">
    <source>
        <dbReference type="ARBA" id="ARBA00000424"/>
    </source>
</evidence>
<keyword evidence="8" id="KW-0479">Metal-binding</keyword>
<reference evidence="18" key="1">
    <citation type="submission" date="2022-09" db="EMBL/GenBank/DDBJ databases">
        <title>Tahibacter sp. nov., isolated from a fresh water.</title>
        <authorList>
            <person name="Baek J.H."/>
            <person name="Lee J.K."/>
            <person name="Kim J.M."/>
            <person name="Jeon C.O."/>
        </authorList>
    </citation>
    <scope>NUCLEOTIDE SEQUENCE</scope>
    <source>
        <strain evidence="18">W38</strain>
    </source>
</reference>
<evidence type="ECO:0000256" key="4">
    <source>
        <dbReference type="ARBA" id="ARBA00004613"/>
    </source>
</evidence>
<dbReference type="InterPro" id="IPR035986">
    <property type="entry name" value="PKD_dom_sf"/>
</dbReference>
<dbReference type="InterPro" id="IPR007280">
    <property type="entry name" value="Peptidase_C_arc/bac"/>
</dbReference>
<keyword evidence="11" id="KW-0862">Zinc</keyword>
<accession>A0ABY6BDN0</accession>
<keyword evidence="6" id="KW-0964">Secreted</keyword>
<evidence type="ECO:0000313" key="18">
    <source>
        <dbReference type="EMBL" id="UXI67220.1"/>
    </source>
</evidence>
<keyword evidence="13" id="KW-0843">Virulence</keyword>
<keyword evidence="15" id="KW-0865">Zymogen</keyword>
<keyword evidence="19" id="KW-1185">Reference proteome</keyword>
<dbReference type="InterPro" id="IPR013661">
    <property type="entry name" value="Peptidase_M9_N_dom"/>
</dbReference>
<keyword evidence="12" id="KW-0106">Calcium</keyword>
<dbReference type="Gene3D" id="3.40.30.160">
    <property type="entry name" value="Collagenase ColT, N-terminal domain"/>
    <property type="match status" value="1"/>
</dbReference>
<keyword evidence="14" id="KW-0482">Metalloprotease</keyword>
<feature type="domain" description="PKD" evidence="17">
    <location>
        <begin position="562"/>
        <end position="647"/>
    </location>
</feature>
<dbReference type="InterPro" id="IPR022409">
    <property type="entry name" value="PKD/Chitinase_dom"/>
</dbReference>
<feature type="region of interest" description="Disordered" evidence="16">
    <location>
        <begin position="583"/>
        <end position="610"/>
    </location>
</feature>
<dbReference type="PANTHER" id="PTHR13062">
    <property type="entry name" value="COLLAGENASE"/>
    <property type="match status" value="1"/>
</dbReference>
<evidence type="ECO:0000256" key="15">
    <source>
        <dbReference type="ARBA" id="ARBA00023145"/>
    </source>
</evidence>
<evidence type="ECO:0000256" key="9">
    <source>
        <dbReference type="ARBA" id="ARBA00022729"/>
    </source>
</evidence>
<dbReference type="EC" id="3.4.24.3" evidence="5"/>
<organism evidence="18 19">
    <name type="scientific">Tahibacter amnicola</name>
    <dbReference type="NCBI Taxonomy" id="2976241"/>
    <lineage>
        <taxon>Bacteria</taxon>
        <taxon>Pseudomonadati</taxon>
        <taxon>Pseudomonadota</taxon>
        <taxon>Gammaproteobacteria</taxon>
        <taxon>Lysobacterales</taxon>
        <taxon>Rhodanobacteraceae</taxon>
        <taxon>Tahibacter</taxon>
    </lineage>
</organism>
<dbReference type="RefSeq" id="WP_261694196.1">
    <property type="nucleotide sequence ID" value="NZ_CP104694.1"/>
</dbReference>
<evidence type="ECO:0000256" key="2">
    <source>
        <dbReference type="ARBA" id="ARBA00001913"/>
    </source>
</evidence>
<dbReference type="CDD" id="cd00146">
    <property type="entry name" value="PKD"/>
    <property type="match status" value="1"/>
</dbReference>
<evidence type="ECO:0000256" key="7">
    <source>
        <dbReference type="ARBA" id="ARBA00022670"/>
    </source>
</evidence>
<dbReference type="Pfam" id="PF18911">
    <property type="entry name" value="PKD_4"/>
    <property type="match status" value="1"/>
</dbReference>
<dbReference type="GO" id="GO:0004222">
    <property type="term" value="F:metalloendopeptidase activity"/>
    <property type="evidence" value="ECO:0007669"/>
    <property type="project" value="UniProtKB-EC"/>
</dbReference>
<dbReference type="PANTHER" id="PTHR13062:SF9">
    <property type="entry name" value="MICROBIAL COLLAGENASE"/>
    <property type="match status" value="1"/>
</dbReference>
<evidence type="ECO:0000256" key="11">
    <source>
        <dbReference type="ARBA" id="ARBA00022833"/>
    </source>
</evidence>
<evidence type="ECO:0000256" key="14">
    <source>
        <dbReference type="ARBA" id="ARBA00023049"/>
    </source>
</evidence>
<dbReference type="Gene3D" id="1.10.390.20">
    <property type="match status" value="1"/>
</dbReference>
<comment type="cofactor">
    <cofactor evidence="2">
        <name>Ca(2+)</name>
        <dbReference type="ChEBI" id="CHEBI:29108"/>
    </cofactor>
</comment>
<keyword evidence="7" id="KW-0645">Protease</keyword>
<dbReference type="Gene3D" id="2.60.40.10">
    <property type="entry name" value="Immunoglobulins"/>
    <property type="match status" value="1"/>
</dbReference>
<keyword evidence="9" id="KW-0732">Signal</keyword>
<dbReference type="Proteomes" id="UP001064632">
    <property type="component" value="Chromosome"/>
</dbReference>
<evidence type="ECO:0000256" key="12">
    <source>
        <dbReference type="ARBA" id="ARBA00022837"/>
    </source>
</evidence>
<comment type="catalytic activity">
    <reaction evidence="1">
        <text>Digestion of native collagen in the triple helical region at Xaa-|-Gly bonds. With synthetic peptides, a preference is shown for Gly at P3 and P1', Pro and Ala at P2 and P2', and hydroxyproline, Ala or Arg at P3'.</text>
        <dbReference type="EC" id="3.4.24.3"/>
    </reaction>
</comment>
<dbReference type="Pfam" id="PF01752">
    <property type="entry name" value="Peptidase_M9"/>
    <property type="match status" value="1"/>
</dbReference>
<dbReference type="InterPro" id="IPR000601">
    <property type="entry name" value="PKD_dom"/>
</dbReference>
<comment type="cofactor">
    <cofactor evidence="3">
        <name>Zn(2+)</name>
        <dbReference type="ChEBI" id="CHEBI:29105"/>
    </cofactor>
</comment>
<dbReference type="PRINTS" id="PR00931">
    <property type="entry name" value="MICOLLPTASE"/>
</dbReference>
<dbReference type="SMART" id="SM00089">
    <property type="entry name" value="PKD"/>
    <property type="match status" value="1"/>
</dbReference>
<evidence type="ECO:0000256" key="16">
    <source>
        <dbReference type="SAM" id="MobiDB-lite"/>
    </source>
</evidence>
<dbReference type="SUPFAM" id="SSF49299">
    <property type="entry name" value="PKD domain"/>
    <property type="match status" value="1"/>
</dbReference>
<evidence type="ECO:0000256" key="3">
    <source>
        <dbReference type="ARBA" id="ARBA00001947"/>
    </source>
</evidence>
<evidence type="ECO:0000256" key="5">
    <source>
        <dbReference type="ARBA" id="ARBA00012653"/>
    </source>
</evidence>
<dbReference type="Gene3D" id="2.60.120.380">
    <property type="match status" value="2"/>
</dbReference>
<gene>
    <name evidence="18" type="ORF">N4264_21145</name>
</gene>
<dbReference type="InterPro" id="IPR013783">
    <property type="entry name" value="Ig-like_fold"/>
</dbReference>